<evidence type="ECO:0000313" key="1">
    <source>
        <dbReference type="EMBL" id="KAI9916554.1"/>
    </source>
</evidence>
<comment type="caution">
    <text evidence="1">The sequence shown here is derived from an EMBL/GenBank/DDBJ whole genome shotgun (WGS) entry which is preliminary data.</text>
</comment>
<evidence type="ECO:0000313" key="2">
    <source>
        <dbReference type="Proteomes" id="UP001163321"/>
    </source>
</evidence>
<keyword evidence="2" id="KW-1185">Reference proteome</keyword>
<reference evidence="1 2" key="1">
    <citation type="journal article" date="2022" name="bioRxiv">
        <title>The genome of the oomycete Peronosclerospora sorghi, a cosmopolitan pathogen of maize and sorghum, is inflated with dispersed pseudogenes.</title>
        <authorList>
            <person name="Fletcher K."/>
            <person name="Martin F."/>
            <person name="Isakeit T."/>
            <person name="Cavanaugh K."/>
            <person name="Magill C."/>
            <person name="Michelmore R."/>
        </authorList>
    </citation>
    <scope>NUCLEOTIDE SEQUENCE [LARGE SCALE GENOMIC DNA]</scope>
    <source>
        <strain evidence="1">P6</strain>
    </source>
</reference>
<name>A0ACC0WCM7_9STRA</name>
<proteinExistence type="predicted"/>
<protein>
    <submittedName>
        <fullName evidence="1">Uncharacterized protein</fullName>
    </submittedName>
</protein>
<gene>
    <name evidence="1" type="ORF">PsorP6_017029</name>
</gene>
<sequence>MEETKKKSSQASLSTVKCDSTAVNHGRSQKPAIPVGFYDDSLADLKARNVSVQQLAKQQLESEWEAFQEFAAEVEQQSAKEEKIQVEEIKEREAVEKLDNMQYIDRYRVALERAVRLRNGNKENIEKRKLEIVNVGEDDGEAGDVSAVISEYKKHKKSKKEIREDREDSDALDPCDWRSRGIFDTST</sequence>
<accession>A0ACC0WCM7</accession>
<dbReference type="Proteomes" id="UP001163321">
    <property type="component" value="Chromosome 2"/>
</dbReference>
<dbReference type="EMBL" id="CM047581">
    <property type="protein sequence ID" value="KAI9916554.1"/>
    <property type="molecule type" value="Genomic_DNA"/>
</dbReference>
<organism evidence="1 2">
    <name type="scientific">Peronosclerospora sorghi</name>
    <dbReference type="NCBI Taxonomy" id="230839"/>
    <lineage>
        <taxon>Eukaryota</taxon>
        <taxon>Sar</taxon>
        <taxon>Stramenopiles</taxon>
        <taxon>Oomycota</taxon>
        <taxon>Peronosporomycetes</taxon>
        <taxon>Peronosporales</taxon>
        <taxon>Peronosporaceae</taxon>
        <taxon>Peronosclerospora</taxon>
    </lineage>
</organism>